<keyword evidence="2" id="KW-0288">FMN</keyword>
<evidence type="ECO:0000256" key="3">
    <source>
        <dbReference type="ARBA" id="ARBA00023002"/>
    </source>
</evidence>
<keyword evidence="1" id="KW-0285">Flavoprotein</keyword>
<organism evidence="4 5">
    <name type="scientific">[Torrubiella] hemipterigena</name>
    <dbReference type="NCBI Taxonomy" id="1531966"/>
    <lineage>
        <taxon>Eukaryota</taxon>
        <taxon>Fungi</taxon>
        <taxon>Dikarya</taxon>
        <taxon>Ascomycota</taxon>
        <taxon>Pezizomycotina</taxon>
        <taxon>Sordariomycetes</taxon>
        <taxon>Hypocreomycetidae</taxon>
        <taxon>Hypocreales</taxon>
        <taxon>Clavicipitaceae</taxon>
        <taxon>Clavicipitaceae incertae sedis</taxon>
        <taxon>'Torrubiella' clade</taxon>
    </lineage>
</organism>
<name>A0A0A1T8Z8_9HYPO</name>
<evidence type="ECO:0000256" key="1">
    <source>
        <dbReference type="ARBA" id="ARBA00022630"/>
    </source>
</evidence>
<gene>
    <name evidence="4" type="ORF">VHEMI01958</name>
</gene>
<dbReference type="HOGENOM" id="CLU_038732_2_3_1"/>
<keyword evidence="5" id="KW-1185">Reference proteome</keyword>
<keyword evidence="3" id="KW-0560">Oxidoreductase</keyword>
<dbReference type="GO" id="GO:0051213">
    <property type="term" value="F:dioxygenase activity"/>
    <property type="evidence" value="ECO:0007669"/>
    <property type="project" value="UniProtKB-KW"/>
</dbReference>
<dbReference type="Gene3D" id="3.20.20.70">
    <property type="entry name" value="Aldolase class I"/>
    <property type="match status" value="1"/>
</dbReference>
<evidence type="ECO:0000256" key="2">
    <source>
        <dbReference type="ARBA" id="ARBA00022643"/>
    </source>
</evidence>
<keyword evidence="4" id="KW-0223">Dioxygenase</keyword>
<evidence type="ECO:0000313" key="5">
    <source>
        <dbReference type="Proteomes" id="UP000039046"/>
    </source>
</evidence>
<dbReference type="PANTHER" id="PTHR32332">
    <property type="entry name" value="2-NITROPROPANE DIOXYGENASE"/>
    <property type="match status" value="1"/>
</dbReference>
<dbReference type="InterPro" id="IPR004136">
    <property type="entry name" value="NMO"/>
</dbReference>
<dbReference type="SUPFAM" id="SSF51412">
    <property type="entry name" value="Inosine monophosphate dehydrogenase (IMPDH)"/>
    <property type="match status" value="1"/>
</dbReference>
<reference evidence="4 5" key="1">
    <citation type="journal article" date="2015" name="Genome Announc.">
        <title>Draft Genome Sequence and Gene Annotation of the Entomopathogenic Fungus Verticillium hemipterigenum.</title>
        <authorList>
            <person name="Horn F."/>
            <person name="Habel A."/>
            <person name="Scharf D.H."/>
            <person name="Dworschak J."/>
            <person name="Brakhage A.A."/>
            <person name="Guthke R."/>
            <person name="Hertweck C."/>
            <person name="Linde J."/>
        </authorList>
    </citation>
    <scope>NUCLEOTIDE SEQUENCE [LARGE SCALE GENOMIC DNA]</scope>
</reference>
<dbReference type="InterPro" id="IPR013785">
    <property type="entry name" value="Aldolase_TIM"/>
</dbReference>
<proteinExistence type="predicted"/>
<dbReference type="OrthoDB" id="10265891at2759"/>
<protein>
    <submittedName>
        <fullName evidence="4">Putative 2-nitropropane dioxygenase</fullName>
    </submittedName>
</protein>
<dbReference type="STRING" id="1531966.A0A0A1T8Z8"/>
<dbReference type="Proteomes" id="UP000039046">
    <property type="component" value="Unassembled WGS sequence"/>
</dbReference>
<evidence type="ECO:0000313" key="4">
    <source>
        <dbReference type="EMBL" id="CEJ81849.1"/>
    </source>
</evidence>
<dbReference type="PANTHER" id="PTHR32332:SF36">
    <property type="entry name" value="2-NITROPROPANE DIOXYGENASE FAMILY, PUTATIVE (AFU_ORTHOLOGUE AFUA_4G07940)-RELATED"/>
    <property type="match status" value="1"/>
</dbReference>
<dbReference type="Pfam" id="PF03060">
    <property type="entry name" value="NMO"/>
    <property type="match status" value="1"/>
</dbReference>
<dbReference type="CDD" id="cd04730">
    <property type="entry name" value="NPD_like"/>
    <property type="match status" value="1"/>
</dbReference>
<dbReference type="GO" id="GO:0018580">
    <property type="term" value="F:nitronate monooxygenase activity"/>
    <property type="evidence" value="ECO:0007669"/>
    <property type="project" value="InterPro"/>
</dbReference>
<dbReference type="AlphaFoldDB" id="A0A0A1T8Z8"/>
<sequence>MRGPITTPLTTLLGIQHPIILAGMAQVSGARLAAAVANAGGFPVVGGYECTPEQLLSTITEMKALFDRPDLPFGVDVAIPKVGGGARKTNRDVTNGKLDDLIAISIDNGAKLFACSAGVPQPHIVAYLHSRGVLVMNVIGHPKHAVKALDAGIDIICAQGKEGRGHCGNIPTSVLIPAVVSIAQRYRPPMLQGLPAQVIAGGGVSCGPSLAGVLIQGAAAAWVSTRFVASEEANASDEAKQAILACGFEETERTLVLTGRPLRIRPNAYIQSWHARRNEVAELCERGVVPAEADYRNNNVIDVPFMMGEVAGSITEILPAGKIVEDMASGAAEMLRMGGQYVGGMERARL</sequence>
<dbReference type="EMBL" id="CDHN01000001">
    <property type="protein sequence ID" value="CEJ81849.1"/>
    <property type="molecule type" value="Genomic_DNA"/>
</dbReference>
<accession>A0A0A1T8Z8</accession>